<evidence type="ECO:0000256" key="1">
    <source>
        <dbReference type="SAM" id="SignalP"/>
    </source>
</evidence>
<dbReference type="OrthoDB" id="1100674at2"/>
<comment type="caution">
    <text evidence="2">The sequence shown here is derived from an EMBL/GenBank/DDBJ whole genome shotgun (WGS) entry which is preliminary data.</text>
</comment>
<feature type="signal peptide" evidence="1">
    <location>
        <begin position="1"/>
        <end position="20"/>
    </location>
</feature>
<gene>
    <name evidence="2" type="ORF">C8N47_11752</name>
</gene>
<dbReference type="EMBL" id="QAAD01000017">
    <property type="protein sequence ID" value="PTN07457.1"/>
    <property type="molecule type" value="Genomic_DNA"/>
</dbReference>
<name>A0A2T5BYY2_9BACT</name>
<reference evidence="2 3" key="1">
    <citation type="submission" date="2018-04" db="EMBL/GenBank/DDBJ databases">
        <title>Genomic Encyclopedia of Archaeal and Bacterial Type Strains, Phase II (KMG-II): from individual species to whole genera.</title>
        <authorList>
            <person name="Goeker M."/>
        </authorList>
    </citation>
    <scope>NUCLEOTIDE SEQUENCE [LARGE SCALE GENOMIC DNA]</scope>
    <source>
        <strain evidence="2 3">DSM 28823</strain>
    </source>
</reference>
<evidence type="ECO:0000313" key="2">
    <source>
        <dbReference type="EMBL" id="PTN07457.1"/>
    </source>
</evidence>
<dbReference type="AlphaFoldDB" id="A0A2T5BYY2"/>
<accession>A0A2T5BYY2</accession>
<dbReference type="RefSeq" id="WP_107823290.1">
    <property type="nucleotide sequence ID" value="NZ_OY782574.1"/>
</dbReference>
<sequence>MKQKIFLAALLFSITSFVVAAAGPKDYFVGKWDVMIYGTIGGDEQMIIELKRVDGKLEGAIVGPTDDVKPFFKIEEKPDTVKVYFKHLFFKVNLQLEKKDDTHVTGLLQEKYKAKGKRMK</sequence>
<proteinExistence type="predicted"/>
<organism evidence="2 3">
    <name type="scientific">Mangrovibacterium marinum</name>
    <dbReference type="NCBI Taxonomy" id="1639118"/>
    <lineage>
        <taxon>Bacteria</taxon>
        <taxon>Pseudomonadati</taxon>
        <taxon>Bacteroidota</taxon>
        <taxon>Bacteroidia</taxon>
        <taxon>Marinilabiliales</taxon>
        <taxon>Prolixibacteraceae</taxon>
        <taxon>Mangrovibacterium</taxon>
    </lineage>
</organism>
<evidence type="ECO:0000313" key="3">
    <source>
        <dbReference type="Proteomes" id="UP000243525"/>
    </source>
</evidence>
<feature type="chain" id="PRO_5015772387" evidence="1">
    <location>
        <begin position="21"/>
        <end position="120"/>
    </location>
</feature>
<keyword evidence="3" id="KW-1185">Reference proteome</keyword>
<dbReference type="Proteomes" id="UP000243525">
    <property type="component" value="Unassembled WGS sequence"/>
</dbReference>
<keyword evidence="1" id="KW-0732">Signal</keyword>
<protein>
    <submittedName>
        <fullName evidence="2">Uncharacterized protein</fullName>
    </submittedName>
</protein>